<feature type="domain" description="Tyrosine specific protein phosphatases" evidence="10">
    <location>
        <begin position="523"/>
        <end position="597"/>
    </location>
</feature>
<dbReference type="GO" id="GO:0048666">
    <property type="term" value="P:neuron development"/>
    <property type="evidence" value="ECO:0007669"/>
    <property type="project" value="UniProtKB-ARBA"/>
</dbReference>
<dbReference type="AlphaFoldDB" id="A0A6M2DY19"/>
<comment type="subcellular location">
    <subcellularLocation>
        <location evidence="1">Membrane</location>
        <topology evidence="1">Single-pass membrane protein</topology>
    </subcellularLocation>
</comment>
<dbReference type="InterPro" id="IPR050348">
    <property type="entry name" value="Protein-Tyr_Phosphatase"/>
</dbReference>
<dbReference type="InterPro" id="IPR036116">
    <property type="entry name" value="FN3_sf"/>
</dbReference>
<name>A0A6M2DY19_XENCH</name>
<evidence type="ECO:0000259" key="10">
    <source>
        <dbReference type="PROSITE" id="PS50056"/>
    </source>
</evidence>
<keyword evidence="5 7" id="KW-0472">Membrane</keyword>
<feature type="transmembrane region" description="Helical" evidence="7">
    <location>
        <begin position="262"/>
        <end position="284"/>
    </location>
</feature>
<dbReference type="InterPro" id="IPR003961">
    <property type="entry name" value="FN3_dom"/>
</dbReference>
<evidence type="ECO:0000256" key="3">
    <source>
        <dbReference type="ARBA" id="ARBA00022801"/>
    </source>
</evidence>
<protein>
    <submittedName>
        <fullName evidence="12">Protein tyrosine phosphatase corkscrew</fullName>
    </submittedName>
</protein>
<dbReference type="CDD" id="cd00063">
    <property type="entry name" value="FN3"/>
    <property type="match status" value="2"/>
</dbReference>
<proteinExistence type="predicted"/>
<keyword evidence="7" id="KW-0812">Transmembrane</keyword>
<dbReference type="InterPro" id="IPR000242">
    <property type="entry name" value="PTP_cat"/>
</dbReference>
<keyword evidence="4" id="KW-0904">Protein phosphatase</keyword>
<evidence type="ECO:0000259" key="9">
    <source>
        <dbReference type="PROSITE" id="PS50055"/>
    </source>
</evidence>
<dbReference type="PROSITE" id="PS50056">
    <property type="entry name" value="TYR_PHOSPHATASE_2"/>
    <property type="match status" value="1"/>
</dbReference>
<dbReference type="PANTHER" id="PTHR19134">
    <property type="entry name" value="RECEPTOR-TYPE TYROSINE-PROTEIN PHOSPHATASE"/>
    <property type="match status" value="1"/>
</dbReference>
<dbReference type="FunFam" id="3.90.190.10:FF:000068">
    <property type="entry name" value="receptor-type tyrosine-protein phosphatase zeta"/>
    <property type="match status" value="1"/>
</dbReference>
<organism evidence="12">
    <name type="scientific">Xenopsylla cheopis</name>
    <name type="common">Oriental rat flea</name>
    <name type="synonym">Pulex cheopis</name>
    <dbReference type="NCBI Taxonomy" id="163159"/>
    <lineage>
        <taxon>Eukaryota</taxon>
        <taxon>Metazoa</taxon>
        <taxon>Ecdysozoa</taxon>
        <taxon>Arthropoda</taxon>
        <taxon>Hexapoda</taxon>
        <taxon>Insecta</taxon>
        <taxon>Pterygota</taxon>
        <taxon>Neoptera</taxon>
        <taxon>Endopterygota</taxon>
        <taxon>Siphonaptera</taxon>
        <taxon>Pulicidae</taxon>
        <taxon>Xenopsyllinae</taxon>
        <taxon>Xenopsylla</taxon>
    </lineage>
</organism>
<keyword evidence="3" id="KW-0378">Hydrolase</keyword>
<comment type="catalytic activity">
    <reaction evidence="6">
        <text>O-phospho-L-tyrosyl-[protein] + H2O = L-tyrosyl-[protein] + phosphate</text>
        <dbReference type="Rhea" id="RHEA:10684"/>
        <dbReference type="Rhea" id="RHEA-COMP:10136"/>
        <dbReference type="Rhea" id="RHEA-COMP:20101"/>
        <dbReference type="ChEBI" id="CHEBI:15377"/>
        <dbReference type="ChEBI" id="CHEBI:43474"/>
        <dbReference type="ChEBI" id="CHEBI:46858"/>
        <dbReference type="ChEBI" id="CHEBI:61978"/>
        <dbReference type="EC" id="3.1.3.48"/>
    </reaction>
</comment>
<keyword evidence="2 8" id="KW-0732">Signal</keyword>
<evidence type="ECO:0000256" key="8">
    <source>
        <dbReference type="SAM" id="SignalP"/>
    </source>
</evidence>
<feature type="domain" description="Fibronectin type-III" evidence="11">
    <location>
        <begin position="48"/>
        <end position="137"/>
    </location>
</feature>
<dbReference type="GO" id="GO:0016020">
    <property type="term" value="C:membrane"/>
    <property type="evidence" value="ECO:0007669"/>
    <property type="project" value="UniProtKB-SubCell"/>
</dbReference>
<dbReference type="SMART" id="SM00404">
    <property type="entry name" value="PTPc_motif"/>
    <property type="match status" value="2"/>
</dbReference>
<dbReference type="EMBL" id="GIIL01007513">
    <property type="protein sequence ID" value="NOV51239.1"/>
    <property type="molecule type" value="Transcribed_RNA"/>
</dbReference>
<reference evidence="12" key="1">
    <citation type="submission" date="2020-03" db="EMBL/GenBank/DDBJ databases">
        <title>Transcriptomic Profiling of the Digestive Tract of the Rat Flea, Xenopsylla cheopis, Following Blood Feeding and Infection with Yersinia pestis.</title>
        <authorList>
            <person name="Bland D.M."/>
            <person name="Martens C.A."/>
            <person name="Virtaneva K."/>
            <person name="Kanakabandi K."/>
            <person name="Long D."/>
            <person name="Rosenke R."/>
            <person name="Saturday G.A."/>
            <person name="Hoyt F.H."/>
            <person name="Bruno D.P."/>
            <person name="Ribeiro J.M.C."/>
            <person name="Hinnebusch J."/>
        </authorList>
    </citation>
    <scope>NUCLEOTIDE SEQUENCE</scope>
</reference>
<dbReference type="Gene3D" id="2.60.40.10">
    <property type="entry name" value="Immunoglobulins"/>
    <property type="match status" value="2"/>
</dbReference>
<dbReference type="Pfam" id="PF00102">
    <property type="entry name" value="Y_phosphatase"/>
    <property type="match status" value="2"/>
</dbReference>
<evidence type="ECO:0000256" key="5">
    <source>
        <dbReference type="ARBA" id="ARBA00023136"/>
    </source>
</evidence>
<dbReference type="SMART" id="SM00060">
    <property type="entry name" value="FN3"/>
    <property type="match status" value="2"/>
</dbReference>
<feature type="domain" description="Tyrosine-protein phosphatase" evidence="9">
    <location>
        <begin position="643"/>
        <end position="897"/>
    </location>
</feature>
<dbReference type="Pfam" id="PF00041">
    <property type="entry name" value="fn3"/>
    <property type="match status" value="2"/>
</dbReference>
<dbReference type="SMART" id="SM00194">
    <property type="entry name" value="PTPc"/>
    <property type="match status" value="2"/>
</dbReference>
<evidence type="ECO:0000256" key="7">
    <source>
        <dbReference type="SAM" id="Phobius"/>
    </source>
</evidence>
<dbReference type="PROSITE" id="PS50055">
    <property type="entry name" value="TYR_PHOSPHATASE_PTP"/>
    <property type="match status" value="2"/>
</dbReference>
<dbReference type="PROSITE" id="PS00383">
    <property type="entry name" value="TYR_PHOSPHATASE_1"/>
    <property type="match status" value="1"/>
</dbReference>
<feature type="domain" description="Fibronectin type-III" evidence="11">
    <location>
        <begin position="138"/>
        <end position="247"/>
    </location>
</feature>
<dbReference type="InterPro" id="IPR013783">
    <property type="entry name" value="Ig-like_fold"/>
</dbReference>
<evidence type="ECO:0000259" key="11">
    <source>
        <dbReference type="PROSITE" id="PS50853"/>
    </source>
</evidence>
<dbReference type="FunFam" id="3.90.190.10:FF:000013">
    <property type="entry name" value="receptor-type tyrosine-protein phosphatase zeta isoform X1"/>
    <property type="match status" value="1"/>
</dbReference>
<dbReference type="GO" id="GO:0009653">
    <property type="term" value="P:anatomical structure morphogenesis"/>
    <property type="evidence" value="ECO:0007669"/>
    <property type="project" value="UniProtKB-ARBA"/>
</dbReference>
<evidence type="ECO:0000313" key="12">
    <source>
        <dbReference type="EMBL" id="NOV51239.1"/>
    </source>
</evidence>
<dbReference type="InterPro" id="IPR000387">
    <property type="entry name" value="Tyr_Pase_dom"/>
</dbReference>
<feature type="chain" id="PRO_5027043219" evidence="8">
    <location>
        <begin position="26"/>
        <end position="971"/>
    </location>
</feature>
<dbReference type="CDD" id="cd14549">
    <property type="entry name" value="R5-PTPc-1"/>
    <property type="match status" value="1"/>
</dbReference>
<evidence type="ECO:0000256" key="1">
    <source>
        <dbReference type="ARBA" id="ARBA00004167"/>
    </source>
</evidence>
<dbReference type="SUPFAM" id="SSF49265">
    <property type="entry name" value="Fibronectin type III"/>
    <property type="match status" value="1"/>
</dbReference>
<feature type="domain" description="Tyrosine-protein phosphatase" evidence="9">
    <location>
        <begin position="342"/>
        <end position="606"/>
    </location>
</feature>
<evidence type="ECO:0000256" key="2">
    <source>
        <dbReference type="ARBA" id="ARBA00022729"/>
    </source>
</evidence>
<dbReference type="Gene3D" id="3.90.190.10">
    <property type="entry name" value="Protein tyrosine phosphatase superfamily"/>
    <property type="match status" value="2"/>
</dbReference>
<evidence type="ECO:0000256" key="4">
    <source>
        <dbReference type="ARBA" id="ARBA00022912"/>
    </source>
</evidence>
<feature type="signal peptide" evidence="8">
    <location>
        <begin position="1"/>
        <end position="25"/>
    </location>
</feature>
<dbReference type="InterPro" id="IPR029021">
    <property type="entry name" value="Prot-tyrosine_phosphatase-like"/>
</dbReference>
<sequence length="971" mass="111028">MDSVRIKISLITILKCIFCVNVIESVVLPQDFHNVASTLTPENRGMSSPTNLRSKSVSPTAIELMWDKPQDFDPVQYKIQYNNKTRIHTINSSSSDINTVLTDLEPFTLYDIAVSAIDNSGHESPLSSPIKQRTDVAGPSAPKVIILTCEDDHTAKFKWHKPNDFYVSIDYYNVSVRAKDLNISYSMPYSTNSKQVEVEVTIPNLIPNVIYEIRVRGESKSMFDSRRLMYGNYSEPMMIVMNSTCNNIIAIKNMNIAEMSTGVVWGIICAIFAIILAIIAFILWKRCFHTAYYYLDDPPENPPPTLMNWDSQTDDGQGHATVCIADFAKHTANLHADGDIGFSKEYDAIQSECTQEEYTSQISQLPENKSKNRYLNIIAYDHTRVRLLPVPAMKKDLGYINANYIDGFQCSRAYIGTQGPLPSTFDSFWRMVWEQRVSIIVMITNLVERGRRKCDMYWPVEGIETYGVIQVKLLKEDVMATYTIRTFQIKHLRIKNKKNITEKIVYQYHYTNWPDHGTPDHPLPVLNFVKKSSAASLANPGPIIVHCSAGVGRTGTYIVLDAMLKQIQLKGVVNIFGFLRHIRTQRNFLVQTEEQYIFIHDALVEAIESGDTNIHQCQMEKYIRNLKQHIESEEENNVSSNLLEVQFKLLTSYQPKDFNLVSANKTSNNHKNRSSTILPIESSRVHLTPKPGVDGSDYINATWFQGFQKLKEFIVTQHPLQDTVLDFWQMIWDHTIQTIVMLSIVDLEEYNIFWPEDGAIFEGQNYKVKHISDQTMVNYITHEFTIQSLQDDYEFTVMILHSSGWPHICETVGSVFDFLKIVQDQHARNLNEHIVVIDRFGGTEAATFCILTALCMHLEYEKHADVYMYAKLYHNKRPGIWQMSDDYLFLYEAIASMKEDVQLLPKPVVAKATVTEEKSIDQYQSDNKSFNGCLMNNGGSKCITDTMELISERDPLESQACKVLENNSNAD</sequence>
<evidence type="ECO:0000256" key="6">
    <source>
        <dbReference type="ARBA" id="ARBA00051722"/>
    </source>
</evidence>
<dbReference type="SUPFAM" id="SSF52799">
    <property type="entry name" value="(Phosphotyrosine protein) phosphatases II"/>
    <property type="match status" value="2"/>
</dbReference>
<dbReference type="PANTHER" id="PTHR19134:SF540">
    <property type="entry name" value="TYROSINE-PROTEIN PHOSPHATASE 99A"/>
    <property type="match status" value="1"/>
</dbReference>
<dbReference type="InterPro" id="IPR003595">
    <property type="entry name" value="Tyr_Pase_cat"/>
</dbReference>
<dbReference type="PRINTS" id="PR00700">
    <property type="entry name" value="PRTYPHPHTASE"/>
</dbReference>
<dbReference type="PROSITE" id="PS50853">
    <property type="entry name" value="FN3"/>
    <property type="match status" value="2"/>
</dbReference>
<accession>A0A6M2DY19</accession>
<dbReference type="InterPro" id="IPR016130">
    <property type="entry name" value="Tyr_Pase_AS"/>
</dbReference>
<dbReference type="GO" id="GO:0004725">
    <property type="term" value="F:protein tyrosine phosphatase activity"/>
    <property type="evidence" value="ECO:0007669"/>
    <property type="project" value="UniProtKB-EC"/>
</dbReference>
<keyword evidence="7" id="KW-1133">Transmembrane helix</keyword>